<dbReference type="Proteomes" id="UP001295684">
    <property type="component" value="Unassembled WGS sequence"/>
</dbReference>
<protein>
    <recommendedName>
        <fullName evidence="3">Enoyl reductase (ER) domain-containing protein</fullName>
    </recommendedName>
</protein>
<evidence type="ECO:0000313" key="4">
    <source>
        <dbReference type="EMBL" id="CAI2374378.1"/>
    </source>
</evidence>
<dbReference type="AlphaFoldDB" id="A0AAD2CZ87"/>
<evidence type="ECO:0000259" key="3">
    <source>
        <dbReference type="SMART" id="SM00829"/>
    </source>
</evidence>
<dbReference type="Gene3D" id="3.90.180.10">
    <property type="entry name" value="Medium-chain alcohol dehydrogenases, catalytic domain"/>
    <property type="match status" value="1"/>
</dbReference>
<dbReference type="SMART" id="SM00829">
    <property type="entry name" value="PKS_ER"/>
    <property type="match status" value="1"/>
</dbReference>
<dbReference type="PANTHER" id="PTHR48106:SF18">
    <property type="entry name" value="QUINONE OXIDOREDUCTASE PIG3"/>
    <property type="match status" value="1"/>
</dbReference>
<keyword evidence="5" id="KW-1185">Reference proteome</keyword>
<dbReference type="Pfam" id="PF00107">
    <property type="entry name" value="ADH_zinc_N"/>
    <property type="match status" value="1"/>
</dbReference>
<dbReference type="InterPro" id="IPR011032">
    <property type="entry name" value="GroES-like_sf"/>
</dbReference>
<name>A0AAD2CZ87_EUPCR</name>
<sequence length="339" mass="36714">MESEDKFSAVIIKDGKPTVQEVDGRPLKEGEVKIRVEASPINPSDRGFLSGSYGIKELLPTGELGAGFEGAGVVVEAHESVGTDLVGKTVAFSDNCHSPTFQGVWRKYIYLPAAILIPFPEGTEPSKVFAVFVNPLTVLLMINQAKKFGHKALVHGAACSTLGKMLAKYAKKVDFPVIHLVRRQEQVDILKELGAEHILDSSTETFDSDLQNLSKEIGATAYFDPIAGDFCTQVLTKLPAGSTAYVYGGLSGKPVTLSPIDIIFYQKSISFLYLSVWYKQSTKEEQKEAIGEVVGDLIGGGEIFGSQLYKTYSLSDLETALSDSVEHATKGKVCLNPQL</sequence>
<dbReference type="PANTHER" id="PTHR48106">
    <property type="entry name" value="QUINONE OXIDOREDUCTASE PIG3-RELATED"/>
    <property type="match status" value="1"/>
</dbReference>
<dbReference type="SUPFAM" id="SSF51735">
    <property type="entry name" value="NAD(P)-binding Rossmann-fold domains"/>
    <property type="match status" value="1"/>
</dbReference>
<dbReference type="InterPro" id="IPR020843">
    <property type="entry name" value="ER"/>
</dbReference>
<dbReference type="Pfam" id="PF08240">
    <property type="entry name" value="ADH_N"/>
    <property type="match status" value="1"/>
</dbReference>
<comment type="caution">
    <text evidence="4">The sequence shown here is derived from an EMBL/GenBank/DDBJ whole genome shotgun (WGS) entry which is preliminary data.</text>
</comment>
<feature type="domain" description="Enoyl reductase (ER)" evidence="3">
    <location>
        <begin position="15"/>
        <end position="335"/>
    </location>
</feature>
<dbReference type="GO" id="GO:0070402">
    <property type="term" value="F:NADPH binding"/>
    <property type="evidence" value="ECO:0007669"/>
    <property type="project" value="TreeGrafter"/>
</dbReference>
<evidence type="ECO:0000256" key="2">
    <source>
        <dbReference type="ARBA" id="ARBA00023002"/>
    </source>
</evidence>
<organism evidence="4 5">
    <name type="scientific">Euplotes crassus</name>
    <dbReference type="NCBI Taxonomy" id="5936"/>
    <lineage>
        <taxon>Eukaryota</taxon>
        <taxon>Sar</taxon>
        <taxon>Alveolata</taxon>
        <taxon>Ciliophora</taxon>
        <taxon>Intramacronucleata</taxon>
        <taxon>Spirotrichea</taxon>
        <taxon>Hypotrichia</taxon>
        <taxon>Euplotida</taxon>
        <taxon>Euplotidae</taxon>
        <taxon>Moneuplotes</taxon>
    </lineage>
</organism>
<dbReference type="InterPro" id="IPR013149">
    <property type="entry name" value="ADH-like_C"/>
</dbReference>
<dbReference type="SUPFAM" id="SSF50129">
    <property type="entry name" value="GroES-like"/>
    <property type="match status" value="1"/>
</dbReference>
<dbReference type="EMBL" id="CAMPGE010015774">
    <property type="protein sequence ID" value="CAI2374378.1"/>
    <property type="molecule type" value="Genomic_DNA"/>
</dbReference>
<dbReference type="Gene3D" id="3.40.50.720">
    <property type="entry name" value="NAD(P)-binding Rossmann-like Domain"/>
    <property type="match status" value="1"/>
</dbReference>
<dbReference type="InterPro" id="IPR013154">
    <property type="entry name" value="ADH-like_N"/>
</dbReference>
<accession>A0AAD2CZ87</accession>
<evidence type="ECO:0000256" key="1">
    <source>
        <dbReference type="ARBA" id="ARBA00022857"/>
    </source>
</evidence>
<dbReference type="InterPro" id="IPR036291">
    <property type="entry name" value="NAD(P)-bd_dom_sf"/>
</dbReference>
<proteinExistence type="predicted"/>
<dbReference type="GO" id="GO:0016651">
    <property type="term" value="F:oxidoreductase activity, acting on NAD(P)H"/>
    <property type="evidence" value="ECO:0007669"/>
    <property type="project" value="TreeGrafter"/>
</dbReference>
<gene>
    <name evidence="4" type="ORF">ECRASSUSDP1_LOCUS15730</name>
</gene>
<evidence type="ECO:0000313" key="5">
    <source>
        <dbReference type="Proteomes" id="UP001295684"/>
    </source>
</evidence>
<keyword evidence="1" id="KW-0521">NADP</keyword>
<reference evidence="4" key="1">
    <citation type="submission" date="2023-07" db="EMBL/GenBank/DDBJ databases">
        <authorList>
            <consortium name="AG Swart"/>
            <person name="Singh M."/>
            <person name="Singh A."/>
            <person name="Seah K."/>
            <person name="Emmerich C."/>
        </authorList>
    </citation>
    <scope>NUCLEOTIDE SEQUENCE</scope>
    <source>
        <strain evidence="4">DP1</strain>
    </source>
</reference>
<keyword evidence="2" id="KW-0560">Oxidoreductase</keyword>